<accession>A0A1Q9EKE1</accession>
<protein>
    <recommendedName>
        <fullName evidence="2">CCHC-type domain-containing protein</fullName>
    </recommendedName>
</protein>
<sequence length="523" mass="57509">MFVHSGLQDRMPSGSRVLWAGGSRCRGATHGPLSFVDQWDWQAKHSARGALDLSGIDHLDRRGLLIFFPLLDLLFWIYLSWQGQGCLPVGTRTEFTLAAEPGASLGGEAWKMPPKGTEPTGFASAGAAMTEGQSFQLPWAAIPKFTPGTTDVTEYSKKLEFLAAMWPRESLHLLAIRAALQCEGSAFKKVAGLAPEKLKANDESGVKLLVDTLGGSWGRTVIEQKYDTFEKAIFGTVQKAEETNDSYLARHDIHFEELLAQGVSFEEVRAYILLRQSSLTAEDRKRIVVELDGKLSYKKVCASVRLLGSRFFADLQGQRGTLKTKTYDANMVEDAQTEEPERAFQASAPLPAEEPEWELDSEYVEAMVAVEDQDALTIQAFEEELEGFFQETPELQEALVSYLEARSRLLAKRKARGFWPIQGSKGSKGSKGFKGKGKGKSAKEQMLQRIAKSHCRACGERGHWKAECPKFGKPGSKSEATTSVAQASVATTGDLLGDEIHSELPTEAIPLAEAAKRWDNVLG</sequence>
<evidence type="ECO:0000259" key="2">
    <source>
        <dbReference type="PROSITE" id="PS50158"/>
    </source>
</evidence>
<dbReference type="Pfam" id="PF00098">
    <property type="entry name" value="zf-CCHC"/>
    <property type="match status" value="1"/>
</dbReference>
<comment type="caution">
    <text evidence="3">The sequence shown here is derived from an EMBL/GenBank/DDBJ whole genome shotgun (WGS) entry which is preliminary data.</text>
</comment>
<proteinExistence type="predicted"/>
<keyword evidence="1" id="KW-0863">Zinc-finger</keyword>
<feature type="domain" description="CCHC-type" evidence="2">
    <location>
        <begin position="455"/>
        <end position="470"/>
    </location>
</feature>
<dbReference type="EMBL" id="LSRX01000129">
    <property type="protein sequence ID" value="OLQ07909.1"/>
    <property type="molecule type" value="Genomic_DNA"/>
</dbReference>
<dbReference type="GO" id="GO:0003676">
    <property type="term" value="F:nucleic acid binding"/>
    <property type="evidence" value="ECO:0007669"/>
    <property type="project" value="InterPro"/>
</dbReference>
<dbReference type="GO" id="GO:0008270">
    <property type="term" value="F:zinc ion binding"/>
    <property type="evidence" value="ECO:0007669"/>
    <property type="project" value="UniProtKB-KW"/>
</dbReference>
<reference evidence="3 4" key="1">
    <citation type="submission" date="2016-02" db="EMBL/GenBank/DDBJ databases">
        <title>Genome analysis of coral dinoflagellate symbionts highlights evolutionary adaptations to a symbiotic lifestyle.</title>
        <authorList>
            <person name="Aranda M."/>
            <person name="Li Y."/>
            <person name="Liew Y.J."/>
            <person name="Baumgarten S."/>
            <person name="Simakov O."/>
            <person name="Wilson M."/>
            <person name="Piel J."/>
            <person name="Ashoor H."/>
            <person name="Bougouffa S."/>
            <person name="Bajic V.B."/>
            <person name="Ryu T."/>
            <person name="Ravasi T."/>
            <person name="Bayer T."/>
            <person name="Micklem G."/>
            <person name="Kim H."/>
            <person name="Bhak J."/>
            <person name="Lajeunesse T.C."/>
            <person name="Voolstra C.R."/>
        </authorList>
    </citation>
    <scope>NUCLEOTIDE SEQUENCE [LARGE SCALE GENOMIC DNA]</scope>
    <source>
        <strain evidence="3 4">CCMP2467</strain>
    </source>
</reference>
<dbReference type="InterPro" id="IPR001878">
    <property type="entry name" value="Znf_CCHC"/>
</dbReference>
<organism evidence="3 4">
    <name type="scientific">Symbiodinium microadriaticum</name>
    <name type="common">Dinoflagellate</name>
    <name type="synonym">Zooxanthella microadriatica</name>
    <dbReference type="NCBI Taxonomy" id="2951"/>
    <lineage>
        <taxon>Eukaryota</taxon>
        <taxon>Sar</taxon>
        <taxon>Alveolata</taxon>
        <taxon>Dinophyceae</taxon>
        <taxon>Suessiales</taxon>
        <taxon>Symbiodiniaceae</taxon>
        <taxon>Symbiodinium</taxon>
    </lineage>
</organism>
<name>A0A1Q9EKE1_SYMMI</name>
<keyword evidence="1" id="KW-0479">Metal-binding</keyword>
<keyword evidence="1" id="KW-0862">Zinc</keyword>
<gene>
    <name evidence="3" type="ORF">AK812_SmicGene8614</name>
</gene>
<evidence type="ECO:0000313" key="4">
    <source>
        <dbReference type="Proteomes" id="UP000186817"/>
    </source>
</evidence>
<dbReference type="SUPFAM" id="SSF57756">
    <property type="entry name" value="Retrovirus zinc finger-like domains"/>
    <property type="match status" value="1"/>
</dbReference>
<keyword evidence="4" id="KW-1185">Reference proteome</keyword>
<dbReference type="OrthoDB" id="431866at2759"/>
<evidence type="ECO:0000313" key="3">
    <source>
        <dbReference type="EMBL" id="OLQ07909.1"/>
    </source>
</evidence>
<evidence type="ECO:0000256" key="1">
    <source>
        <dbReference type="PROSITE-ProRule" id="PRU00047"/>
    </source>
</evidence>
<dbReference type="AlphaFoldDB" id="A0A1Q9EKE1"/>
<dbReference type="InterPro" id="IPR036875">
    <property type="entry name" value="Znf_CCHC_sf"/>
</dbReference>
<dbReference type="Proteomes" id="UP000186817">
    <property type="component" value="Unassembled WGS sequence"/>
</dbReference>
<dbReference type="PROSITE" id="PS50158">
    <property type="entry name" value="ZF_CCHC"/>
    <property type="match status" value="1"/>
</dbReference>
<dbReference type="Gene3D" id="4.10.60.10">
    <property type="entry name" value="Zinc finger, CCHC-type"/>
    <property type="match status" value="1"/>
</dbReference>